<name>A0A9Q0JH15_9ROSI</name>
<keyword evidence="5" id="KW-0134">Cell wall</keyword>
<dbReference type="GO" id="GO:0030599">
    <property type="term" value="F:pectinesterase activity"/>
    <property type="evidence" value="ECO:0007669"/>
    <property type="project" value="UniProtKB-UniRule"/>
</dbReference>
<evidence type="ECO:0000256" key="1">
    <source>
        <dbReference type="ARBA" id="ARBA00004191"/>
    </source>
</evidence>
<evidence type="ECO:0000256" key="5">
    <source>
        <dbReference type="ARBA" id="ARBA00022512"/>
    </source>
</evidence>
<dbReference type="EC" id="3.1.1.11" evidence="9"/>
<dbReference type="InterPro" id="IPR011050">
    <property type="entry name" value="Pectin_lyase_fold/virulence"/>
</dbReference>
<dbReference type="GO" id="GO:0045490">
    <property type="term" value="P:pectin catabolic process"/>
    <property type="evidence" value="ECO:0007669"/>
    <property type="project" value="UniProtKB-UniRule"/>
</dbReference>
<evidence type="ECO:0000313" key="12">
    <source>
        <dbReference type="EMBL" id="KAJ4841453.1"/>
    </source>
</evidence>
<dbReference type="SUPFAM" id="SSF101148">
    <property type="entry name" value="Plant invertase/pectin methylesterase inhibitor"/>
    <property type="match status" value="1"/>
</dbReference>
<proteinExistence type="inferred from homology"/>
<keyword evidence="10" id="KW-0472">Membrane</keyword>
<comment type="pathway">
    <text evidence="2 9">Glycan metabolism; pectin degradation; 2-dehydro-3-deoxy-D-gluconate from pectin: step 1/5.</text>
</comment>
<feature type="transmembrane region" description="Helical" evidence="10">
    <location>
        <begin position="20"/>
        <end position="42"/>
    </location>
</feature>
<evidence type="ECO:0000256" key="10">
    <source>
        <dbReference type="SAM" id="Phobius"/>
    </source>
</evidence>
<evidence type="ECO:0000259" key="11">
    <source>
        <dbReference type="SMART" id="SM00856"/>
    </source>
</evidence>
<evidence type="ECO:0000256" key="3">
    <source>
        <dbReference type="ARBA" id="ARBA00006027"/>
    </source>
</evidence>
<dbReference type="InterPro" id="IPR033131">
    <property type="entry name" value="Pectinesterase_Asp_AS"/>
</dbReference>
<keyword evidence="13" id="KW-1185">Reference proteome</keyword>
<dbReference type="Gene3D" id="2.160.20.10">
    <property type="entry name" value="Single-stranded right-handed beta-helix, Pectin lyase-like"/>
    <property type="match status" value="1"/>
</dbReference>
<comment type="similarity">
    <text evidence="3">In the N-terminal section; belongs to the PMEI family.</text>
</comment>
<dbReference type="InterPro" id="IPR006501">
    <property type="entry name" value="Pectinesterase_inhib_dom"/>
</dbReference>
<organism evidence="12 13">
    <name type="scientific">Turnera subulata</name>
    <dbReference type="NCBI Taxonomy" id="218843"/>
    <lineage>
        <taxon>Eukaryota</taxon>
        <taxon>Viridiplantae</taxon>
        <taxon>Streptophyta</taxon>
        <taxon>Embryophyta</taxon>
        <taxon>Tracheophyta</taxon>
        <taxon>Spermatophyta</taxon>
        <taxon>Magnoliopsida</taxon>
        <taxon>eudicotyledons</taxon>
        <taxon>Gunneridae</taxon>
        <taxon>Pentapetalae</taxon>
        <taxon>rosids</taxon>
        <taxon>fabids</taxon>
        <taxon>Malpighiales</taxon>
        <taxon>Passifloraceae</taxon>
        <taxon>Turnera</taxon>
    </lineage>
</organism>
<dbReference type="InterPro" id="IPR012334">
    <property type="entry name" value="Pectin_lyas_fold"/>
</dbReference>
<dbReference type="InterPro" id="IPR000070">
    <property type="entry name" value="Pectinesterase_cat"/>
</dbReference>
<keyword evidence="10" id="KW-0812">Transmembrane</keyword>
<dbReference type="EMBL" id="JAKUCV010002773">
    <property type="protein sequence ID" value="KAJ4841453.1"/>
    <property type="molecule type" value="Genomic_DNA"/>
</dbReference>
<dbReference type="CDD" id="cd15798">
    <property type="entry name" value="PMEI-like_3"/>
    <property type="match status" value="1"/>
</dbReference>
<dbReference type="GO" id="GO:0004857">
    <property type="term" value="F:enzyme inhibitor activity"/>
    <property type="evidence" value="ECO:0007669"/>
    <property type="project" value="InterPro"/>
</dbReference>
<protein>
    <recommendedName>
        <fullName evidence="9">Pectinesterase</fullName>
        <ecNumber evidence="9">3.1.1.11</ecNumber>
    </recommendedName>
</protein>
<dbReference type="NCBIfam" id="TIGR01614">
    <property type="entry name" value="PME_inhib"/>
    <property type="match status" value="1"/>
</dbReference>
<comment type="similarity">
    <text evidence="4">In the C-terminal section; belongs to the pectinesterase family.</text>
</comment>
<reference evidence="12" key="2">
    <citation type="journal article" date="2023" name="Plants (Basel)">
        <title>Annotation of the Turnera subulata (Passifloraceae) Draft Genome Reveals the S-Locus Evolved after the Divergence of Turneroideae from Passifloroideae in a Stepwise Manner.</title>
        <authorList>
            <person name="Henning P.M."/>
            <person name="Roalson E.H."/>
            <person name="Mir W."/>
            <person name="McCubbin A.G."/>
            <person name="Shore J.S."/>
        </authorList>
    </citation>
    <scope>NUCLEOTIDE SEQUENCE</scope>
    <source>
        <strain evidence="12">F60SS</strain>
    </source>
</reference>
<keyword evidence="10" id="KW-1133">Transmembrane helix</keyword>
<evidence type="ECO:0000256" key="4">
    <source>
        <dbReference type="ARBA" id="ARBA00007786"/>
    </source>
</evidence>
<comment type="catalytic activity">
    <reaction evidence="9">
        <text>[(1-&gt;4)-alpha-D-galacturonosyl methyl ester](n) + n H2O = [(1-&gt;4)-alpha-D-galacturonosyl](n) + n methanol + n H(+)</text>
        <dbReference type="Rhea" id="RHEA:22380"/>
        <dbReference type="Rhea" id="RHEA-COMP:14570"/>
        <dbReference type="Rhea" id="RHEA-COMP:14573"/>
        <dbReference type="ChEBI" id="CHEBI:15377"/>
        <dbReference type="ChEBI" id="CHEBI:15378"/>
        <dbReference type="ChEBI" id="CHEBI:17790"/>
        <dbReference type="ChEBI" id="CHEBI:140522"/>
        <dbReference type="ChEBI" id="CHEBI:140523"/>
        <dbReference type="EC" id="3.1.1.11"/>
    </reaction>
</comment>
<dbReference type="InterPro" id="IPR035513">
    <property type="entry name" value="Invertase/methylesterase_inhib"/>
</dbReference>
<reference evidence="12" key="1">
    <citation type="submission" date="2022-02" db="EMBL/GenBank/DDBJ databases">
        <authorList>
            <person name="Henning P.M."/>
            <person name="McCubbin A.G."/>
            <person name="Shore J.S."/>
        </authorList>
    </citation>
    <scope>NUCLEOTIDE SEQUENCE</scope>
    <source>
        <strain evidence="12">F60SS</strain>
        <tissue evidence="12">Leaves</tissue>
    </source>
</reference>
<dbReference type="OrthoDB" id="2019149at2759"/>
<evidence type="ECO:0000256" key="9">
    <source>
        <dbReference type="RuleBase" id="RU000589"/>
    </source>
</evidence>
<dbReference type="Gene3D" id="1.20.140.40">
    <property type="entry name" value="Invertase/pectin methylesterase inhibitor family protein"/>
    <property type="match status" value="1"/>
</dbReference>
<feature type="active site" evidence="8">
    <location>
        <position position="414"/>
    </location>
</feature>
<dbReference type="PROSITE" id="PS00503">
    <property type="entry name" value="PECTINESTERASE_2"/>
    <property type="match status" value="1"/>
</dbReference>
<gene>
    <name evidence="12" type="ORF">Tsubulata_045010</name>
</gene>
<dbReference type="Proteomes" id="UP001141552">
    <property type="component" value="Unassembled WGS sequence"/>
</dbReference>
<accession>A0A9Q0JH15</accession>
<dbReference type="Pfam" id="PF01095">
    <property type="entry name" value="Pectinesterase"/>
    <property type="match status" value="1"/>
</dbReference>
<keyword evidence="5" id="KW-0964">Secreted</keyword>
<sequence length="595" mass="65683">MMAQDDIPNEAHERQKVAAILGVSTFILIVMALVVTVAIPLLDKDDTNSNPISKPILSICYRTKYPQICNASLPETARNTTDPQQLAKAALQAAITTLRDTIENATLLTAKVNNASLPGLKNCGELLRTAVDDVEDSILLIDLLGQQSNSQGVMSKLKVLLSASITYQVTCLDEFRNRTLHKEVGQGMDAILASSSTVTSNGLAIVTSLESTLNSTDGNASKISRRLQGVASGNELTRVRGDFPSWLNSEKTKLLDATPEIINPDIIVAQDGSGQYRTIGEAILKIPRHRNSTFVVYIKGGVYEERINISRSMTHVMIMGDGVTATRIIGNFSYGGGVPTFKTAIAAIYGDHFIARDIGFGNYAGAGFHQAVALKVQSDMSIFYRCRMDGHQGTLYAHSYRQFYRECTIAGTIDFIFGDAAAVFQNCRIEVKTPRVDQFCVVIAQGRNDSLQTTGFVIQNCIITADQMFINSSIYNSSNPYDKNFLGRPWRPYSRTIVMESYIDEHFNPEGWLPWYGNFELDKVFISEYNNWGPGAPKAKRVRWEGIQNLSQQEVSMFTAAKFIQGDDWISSTGTPYAPSFTRRGLENNSTETIL</sequence>
<evidence type="ECO:0000256" key="2">
    <source>
        <dbReference type="ARBA" id="ARBA00005184"/>
    </source>
</evidence>
<dbReference type="AlphaFoldDB" id="A0A9Q0JH15"/>
<comment type="caution">
    <text evidence="12">The sequence shown here is derived from an EMBL/GenBank/DDBJ whole genome shotgun (WGS) entry which is preliminary data.</text>
</comment>
<keyword evidence="7 9" id="KW-0063">Aspartyl esterase</keyword>
<dbReference type="SMART" id="SM00856">
    <property type="entry name" value="PMEI"/>
    <property type="match status" value="1"/>
</dbReference>
<feature type="domain" description="Pectinesterase inhibitor" evidence="11">
    <location>
        <begin position="51"/>
        <end position="205"/>
    </location>
</feature>
<evidence type="ECO:0000313" key="13">
    <source>
        <dbReference type="Proteomes" id="UP001141552"/>
    </source>
</evidence>
<keyword evidence="6 9" id="KW-0378">Hydrolase</keyword>
<evidence type="ECO:0000256" key="7">
    <source>
        <dbReference type="ARBA" id="ARBA00023085"/>
    </source>
</evidence>
<dbReference type="SUPFAM" id="SSF51126">
    <property type="entry name" value="Pectin lyase-like"/>
    <property type="match status" value="1"/>
</dbReference>
<evidence type="ECO:0000256" key="6">
    <source>
        <dbReference type="ARBA" id="ARBA00022801"/>
    </source>
</evidence>
<dbReference type="GO" id="GO:0042545">
    <property type="term" value="P:cell wall modification"/>
    <property type="evidence" value="ECO:0007669"/>
    <property type="project" value="UniProtKB-UniRule"/>
</dbReference>
<evidence type="ECO:0000256" key="8">
    <source>
        <dbReference type="PROSITE-ProRule" id="PRU10040"/>
    </source>
</evidence>
<dbReference type="Pfam" id="PF04043">
    <property type="entry name" value="PMEI"/>
    <property type="match status" value="1"/>
</dbReference>
<dbReference type="PANTHER" id="PTHR31707">
    <property type="entry name" value="PECTINESTERASE"/>
    <property type="match status" value="1"/>
</dbReference>
<comment type="subcellular location">
    <subcellularLocation>
        <location evidence="1">Secreted</location>
        <location evidence="1">Cell wall</location>
    </subcellularLocation>
</comment>
<dbReference type="FunFam" id="2.160.20.10:FF:000001">
    <property type="entry name" value="Pectinesterase"/>
    <property type="match status" value="1"/>
</dbReference>